<keyword evidence="2 5" id="KW-0812">Transmembrane</keyword>
<keyword evidence="4 5" id="KW-0472">Membrane</keyword>
<feature type="transmembrane region" description="Helical" evidence="5">
    <location>
        <begin position="134"/>
        <end position="155"/>
    </location>
</feature>
<name>A0AAE8SXA7_9PEZI</name>
<dbReference type="AlphaFoldDB" id="A0AAE8SXA7"/>
<proteinExistence type="predicted"/>
<reference evidence="6" key="1">
    <citation type="submission" date="2018-03" db="EMBL/GenBank/DDBJ databases">
        <authorList>
            <person name="Guldener U."/>
        </authorList>
    </citation>
    <scope>NUCLEOTIDE SEQUENCE</scope>
</reference>
<dbReference type="Proteomes" id="UP001187682">
    <property type="component" value="Unassembled WGS sequence"/>
</dbReference>
<dbReference type="InterPro" id="IPR007300">
    <property type="entry name" value="CidB/LrgB"/>
</dbReference>
<evidence type="ECO:0008006" key="8">
    <source>
        <dbReference type="Google" id="ProtNLM"/>
    </source>
</evidence>
<evidence type="ECO:0000256" key="5">
    <source>
        <dbReference type="SAM" id="Phobius"/>
    </source>
</evidence>
<evidence type="ECO:0000256" key="1">
    <source>
        <dbReference type="ARBA" id="ARBA00004141"/>
    </source>
</evidence>
<evidence type="ECO:0000313" key="7">
    <source>
        <dbReference type="Proteomes" id="UP001187682"/>
    </source>
</evidence>
<evidence type="ECO:0000313" key="6">
    <source>
        <dbReference type="EMBL" id="SPO04588.1"/>
    </source>
</evidence>
<keyword evidence="3 5" id="KW-1133">Transmembrane helix</keyword>
<dbReference type="PANTHER" id="PTHR30249:SF0">
    <property type="entry name" value="PLASTIDAL GLYCOLATE_GLYCERATE TRANSLOCATOR 1, CHLOROPLASTIC"/>
    <property type="match status" value="1"/>
</dbReference>
<evidence type="ECO:0000256" key="2">
    <source>
        <dbReference type="ARBA" id="ARBA00022692"/>
    </source>
</evidence>
<accession>A0AAE8SXA7</accession>
<evidence type="ECO:0000256" key="4">
    <source>
        <dbReference type="ARBA" id="ARBA00023136"/>
    </source>
</evidence>
<dbReference type="EMBL" id="ONZQ02000010">
    <property type="protein sequence ID" value="SPO04588.1"/>
    <property type="molecule type" value="Genomic_DNA"/>
</dbReference>
<feature type="transmembrane region" description="Helical" evidence="5">
    <location>
        <begin position="393"/>
        <end position="415"/>
    </location>
</feature>
<feature type="transmembrane region" description="Helical" evidence="5">
    <location>
        <begin position="456"/>
        <end position="476"/>
    </location>
</feature>
<dbReference type="GO" id="GO:0016020">
    <property type="term" value="C:membrane"/>
    <property type="evidence" value="ECO:0007669"/>
    <property type="project" value="UniProtKB-SubCell"/>
</dbReference>
<gene>
    <name evidence="6" type="ORF">DNG_07273</name>
</gene>
<organism evidence="6 7">
    <name type="scientific">Cephalotrichum gorgonifer</name>
    <dbReference type="NCBI Taxonomy" id="2041049"/>
    <lineage>
        <taxon>Eukaryota</taxon>
        <taxon>Fungi</taxon>
        <taxon>Dikarya</taxon>
        <taxon>Ascomycota</taxon>
        <taxon>Pezizomycotina</taxon>
        <taxon>Sordariomycetes</taxon>
        <taxon>Hypocreomycetidae</taxon>
        <taxon>Microascales</taxon>
        <taxon>Microascaceae</taxon>
        <taxon>Cephalotrichum</taxon>
    </lineage>
</organism>
<feature type="transmembrane region" description="Helical" evidence="5">
    <location>
        <begin position="58"/>
        <end position="83"/>
    </location>
</feature>
<protein>
    <recommendedName>
        <fullName evidence="8">LrgB domain-containing protein</fullName>
    </recommendedName>
</protein>
<feature type="transmembrane region" description="Helical" evidence="5">
    <location>
        <begin position="244"/>
        <end position="263"/>
    </location>
</feature>
<keyword evidence="7" id="KW-1185">Reference proteome</keyword>
<evidence type="ECO:0000256" key="3">
    <source>
        <dbReference type="ARBA" id="ARBA00022989"/>
    </source>
</evidence>
<feature type="transmembrane region" description="Helical" evidence="5">
    <location>
        <begin position="33"/>
        <end position="52"/>
    </location>
</feature>
<sequence>MASNPVPDNGLVFRGRLKDTLCSIKSRVGEMGWVIVMFLVSELFIWAIYTALKPLGVAFLSSITGMVAVFLGMTIIGWVFPGAEGLYERHLKSKVNFINQNLGIGFPVPMVMFIDNEDIQNIGLMFGNFFSTGAVFWTVILLLSWGVMLVVLYPYRTKSRRESDPESGPTESEERAKLPTLLYTSDLTIRDSQKGWSSAGTSTLAGTPSTSAATSIAAVDVAPAPGPASTPAEEGEKPSHLRTWYASLLAASCVVIIGLPVSYAADEDRPLDLCVLWLTWVTTVRAQSTLRSVEIPRLAPEARGILATLLNPVLLTAFSMMAYTRLKALARDIPDDAVLRTFSSGIPLAELWSGTADPGAGLPAFGAGDIALSLLEAGIVVWGFKLHECRRQLFSPSGLAVVLVSVASAALSAFVSVTMSRAMGVGGRESLSFAARSTTLALSKPSTSALGGSEMVNAYLVVGNGILGQILAPWVLGRLRVRDVCDGEGEGRGEGAGGERGGGDRDSAVEVAAGAAVGMNGAAMGVSYLYERRSRAAPYAALSMTAFGVVTTLLAGVEPSQGALRRMAGL</sequence>
<dbReference type="Pfam" id="PF04172">
    <property type="entry name" value="LrgB"/>
    <property type="match status" value="1"/>
</dbReference>
<feature type="transmembrane region" description="Helical" evidence="5">
    <location>
        <begin position="536"/>
        <end position="557"/>
    </location>
</feature>
<comment type="caution">
    <text evidence="6">The sequence shown here is derived from an EMBL/GenBank/DDBJ whole genome shotgun (WGS) entry which is preliminary data.</text>
</comment>
<dbReference type="PANTHER" id="PTHR30249">
    <property type="entry name" value="PUTATIVE SEROTONIN TRANSPORTER"/>
    <property type="match status" value="1"/>
</dbReference>
<comment type="subcellular location">
    <subcellularLocation>
        <location evidence="1">Membrane</location>
        <topology evidence="1">Multi-pass membrane protein</topology>
    </subcellularLocation>
</comment>
<feature type="transmembrane region" description="Helical" evidence="5">
    <location>
        <begin position="95"/>
        <end position="114"/>
    </location>
</feature>